<dbReference type="PANTHER" id="PTHR48086:SF3">
    <property type="entry name" value="SODIUM_PROLINE SYMPORTER"/>
    <property type="match status" value="1"/>
</dbReference>
<dbReference type="GO" id="GO:0015193">
    <property type="term" value="F:L-proline transmembrane transporter activity"/>
    <property type="evidence" value="ECO:0007669"/>
    <property type="project" value="TreeGrafter"/>
</dbReference>
<feature type="transmembrane region" description="Helical" evidence="13">
    <location>
        <begin position="368"/>
        <end position="389"/>
    </location>
</feature>
<dbReference type="CDD" id="cd10322">
    <property type="entry name" value="SLC5sbd"/>
    <property type="match status" value="1"/>
</dbReference>
<dbReference type="InterPro" id="IPR001734">
    <property type="entry name" value="Na/solute_symporter"/>
</dbReference>
<evidence type="ECO:0000313" key="14">
    <source>
        <dbReference type="EMBL" id="WNY24613.1"/>
    </source>
</evidence>
<comment type="subcellular location">
    <subcellularLocation>
        <location evidence="1">Cell membrane</location>
        <topology evidence="1">Multi-pass membrane protein</topology>
    </subcellularLocation>
</comment>
<feature type="transmembrane region" description="Helical" evidence="13">
    <location>
        <begin position="31"/>
        <end position="51"/>
    </location>
</feature>
<keyword evidence="15" id="KW-1185">Reference proteome</keyword>
<reference evidence="14 15" key="1">
    <citation type="submission" date="2023-07" db="EMBL/GenBank/DDBJ databases">
        <title>Closed genoem sequence of Methanosarcinaceae archaeon Ac7.</title>
        <authorList>
            <person name="Poehlein A."/>
            <person name="Protasov E."/>
            <person name="Platt K."/>
            <person name="Reeh H."/>
            <person name="Daniel R."/>
            <person name="Brune A."/>
        </authorList>
    </citation>
    <scope>NUCLEOTIDE SEQUENCE [LARGE SCALE GENOMIC DNA]</scope>
    <source>
        <strain evidence="14 15">Ac7</strain>
    </source>
</reference>
<keyword evidence="11" id="KW-0739">Sodium transport</keyword>
<evidence type="ECO:0000256" key="13">
    <source>
        <dbReference type="SAM" id="Phobius"/>
    </source>
</evidence>
<evidence type="ECO:0000256" key="6">
    <source>
        <dbReference type="ARBA" id="ARBA00022847"/>
    </source>
</evidence>
<feature type="transmembrane region" description="Helical" evidence="13">
    <location>
        <begin position="273"/>
        <end position="291"/>
    </location>
</feature>
<dbReference type="EMBL" id="CP131060">
    <property type="protein sequence ID" value="WNY24613.1"/>
    <property type="molecule type" value="Genomic_DNA"/>
</dbReference>
<feature type="transmembrane region" description="Helical" evidence="13">
    <location>
        <begin position="183"/>
        <end position="206"/>
    </location>
</feature>
<feature type="transmembrane region" description="Helical" evidence="13">
    <location>
        <begin position="515"/>
        <end position="539"/>
    </location>
</feature>
<proteinExistence type="inferred from homology"/>
<evidence type="ECO:0000256" key="3">
    <source>
        <dbReference type="ARBA" id="ARBA00022448"/>
    </source>
</evidence>
<dbReference type="GO" id="GO:0005886">
    <property type="term" value="C:plasma membrane"/>
    <property type="evidence" value="ECO:0007669"/>
    <property type="project" value="UniProtKB-SubCell"/>
</dbReference>
<dbReference type="AlphaFoldDB" id="A0AA96V283"/>
<feature type="transmembrane region" description="Helical" evidence="13">
    <location>
        <begin position="410"/>
        <end position="433"/>
    </location>
</feature>
<evidence type="ECO:0000256" key="11">
    <source>
        <dbReference type="ARBA" id="ARBA00023201"/>
    </source>
</evidence>
<keyword evidence="4" id="KW-1003">Cell membrane</keyword>
<sequence>MLDSSSLTHIASSSVNDIIPSDLFHSTGINMPALLALIFIYMIATIGLAWYGYKKTTSDADYLLAGRKTNSLVMAVSYGATFISTSAIIGFGGVAAAYGMGMLWLAFLNILVGIIIAFLVFGPVMRKMGQFLHASTFPEFIGKRFESRGLQSWIGIFIAVTMPLYAASVLIGSARFIETTLGINYTTALLIFAVIVAAYVIVGGMISVMYTDAFQGGIMFVGMFLLLVLTYVKLGGVIPAHEALSNMVSLVPANLVAIGHQGWTSMPVFGSQLWWTMISSLILGVGIGIIAQPQLAVRFMMVKDKKTLKRAVLAGGPFIFMMVGVAYIVGPLSNVFFYNTTGKIALDAVGGNIDAIIPVYINSAMPEIFVLIFMLSLLSAAMSTASSQFHTMGTAVGYDLIRNGIFKGKSVHTILFTRIGIVITIIMAVILAFYLPGSIIARATAIFMGMCTAAFLPMYAGALFWPRMTKTGAYASFAVGFFVSIFWYVFVHAAEAVPIGICQKLFGVATLLPGMWAYVDPILIATPLSIIVAIVVSLMTKPPSEKMVSELFKKEEEPVSAESAS</sequence>
<keyword evidence="6" id="KW-0769">Symport</keyword>
<dbReference type="PANTHER" id="PTHR48086">
    <property type="entry name" value="SODIUM/PROLINE SYMPORTER-RELATED"/>
    <property type="match status" value="1"/>
</dbReference>
<keyword evidence="3" id="KW-0813">Transport</keyword>
<dbReference type="GO" id="GO:0015824">
    <property type="term" value="P:proline transport"/>
    <property type="evidence" value="ECO:0007669"/>
    <property type="project" value="TreeGrafter"/>
</dbReference>
<keyword evidence="5 13" id="KW-0812">Transmembrane</keyword>
<evidence type="ECO:0000256" key="5">
    <source>
        <dbReference type="ARBA" id="ARBA00022692"/>
    </source>
</evidence>
<gene>
    <name evidence="14" type="primary">opuE</name>
    <name evidence="14" type="ORF">MsAc7_01350</name>
</gene>
<feature type="transmembrane region" description="Helical" evidence="13">
    <location>
        <begin position="218"/>
        <end position="238"/>
    </location>
</feature>
<evidence type="ECO:0000256" key="12">
    <source>
        <dbReference type="RuleBase" id="RU362091"/>
    </source>
</evidence>
<evidence type="ECO:0000256" key="8">
    <source>
        <dbReference type="ARBA" id="ARBA00023053"/>
    </source>
</evidence>
<feature type="transmembrane region" description="Helical" evidence="13">
    <location>
        <begin position="72"/>
        <end position="96"/>
    </location>
</feature>
<feature type="transmembrane region" description="Helical" evidence="13">
    <location>
        <begin position="153"/>
        <end position="177"/>
    </location>
</feature>
<keyword evidence="9" id="KW-0406">Ion transport</keyword>
<evidence type="ECO:0000256" key="2">
    <source>
        <dbReference type="ARBA" id="ARBA00006434"/>
    </source>
</evidence>
<dbReference type="NCBIfam" id="TIGR00813">
    <property type="entry name" value="sss"/>
    <property type="match status" value="1"/>
</dbReference>
<protein>
    <submittedName>
        <fullName evidence="14">Osmoregulated proline transporter OpuE</fullName>
    </submittedName>
</protein>
<evidence type="ECO:0000256" key="1">
    <source>
        <dbReference type="ARBA" id="ARBA00004651"/>
    </source>
</evidence>
<dbReference type="PROSITE" id="PS50283">
    <property type="entry name" value="NA_SOLUT_SYMP_3"/>
    <property type="match status" value="1"/>
</dbReference>
<dbReference type="Proteomes" id="UP001303587">
    <property type="component" value="Chromosome"/>
</dbReference>
<feature type="transmembrane region" description="Helical" evidence="13">
    <location>
        <begin position="102"/>
        <end position="121"/>
    </location>
</feature>
<dbReference type="GO" id="GO:0005298">
    <property type="term" value="F:proline:sodium symporter activity"/>
    <property type="evidence" value="ECO:0007669"/>
    <property type="project" value="TreeGrafter"/>
</dbReference>
<keyword evidence="7 13" id="KW-1133">Transmembrane helix</keyword>
<evidence type="ECO:0000256" key="7">
    <source>
        <dbReference type="ARBA" id="ARBA00022989"/>
    </source>
</evidence>
<dbReference type="InterPro" id="IPR038377">
    <property type="entry name" value="Na/Glc_symporter_sf"/>
</dbReference>
<organism evidence="14 15">
    <name type="scientific">Methanolapillus millepedarum</name>
    <dbReference type="NCBI Taxonomy" id="3028296"/>
    <lineage>
        <taxon>Archaea</taxon>
        <taxon>Methanobacteriati</taxon>
        <taxon>Methanobacteriota</taxon>
        <taxon>Stenosarchaea group</taxon>
        <taxon>Methanomicrobia</taxon>
        <taxon>Methanosarcinales</taxon>
        <taxon>Methanosarcinaceae</taxon>
        <taxon>Methanolapillus</taxon>
    </lineage>
</organism>
<dbReference type="InterPro" id="IPR050277">
    <property type="entry name" value="Sodium:Solute_Symporter"/>
</dbReference>
<dbReference type="Gene3D" id="1.20.1730.10">
    <property type="entry name" value="Sodium/glucose cotransporter"/>
    <property type="match status" value="1"/>
</dbReference>
<feature type="transmembrane region" description="Helical" evidence="13">
    <location>
        <begin position="439"/>
        <end position="465"/>
    </location>
</feature>
<dbReference type="Pfam" id="PF00474">
    <property type="entry name" value="SSF"/>
    <property type="match status" value="1"/>
</dbReference>
<dbReference type="InterPro" id="IPR018212">
    <property type="entry name" value="Na/solute_symporter_CS"/>
</dbReference>
<comment type="similarity">
    <text evidence="2 12">Belongs to the sodium:solute symporter (SSF) (TC 2.A.21) family.</text>
</comment>
<evidence type="ECO:0000256" key="9">
    <source>
        <dbReference type="ARBA" id="ARBA00023065"/>
    </source>
</evidence>
<evidence type="ECO:0000313" key="15">
    <source>
        <dbReference type="Proteomes" id="UP001303587"/>
    </source>
</evidence>
<keyword evidence="10 13" id="KW-0472">Membrane</keyword>
<evidence type="ECO:0000256" key="4">
    <source>
        <dbReference type="ARBA" id="ARBA00022475"/>
    </source>
</evidence>
<feature type="transmembrane region" description="Helical" evidence="13">
    <location>
        <begin position="472"/>
        <end position="490"/>
    </location>
</feature>
<feature type="transmembrane region" description="Helical" evidence="13">
    <location>
        <begin position="311"/>
        <end position="330"/>
    </location>
</feature>
<name>A0AA96V283_9EURY</name>
<dbReference type="PROSITE" id="PS00456">
    <property type="entry name" value="NA_SOLUT_SYMP_1"/>
    <property type="match status" value="1"/>
</dbReference>
<accession>A0AA96V283</accession>
<keyword evidence="8" id="KW-0915">Sodium</keyword>
<evidence type="ECO:0000256" key="10">
    <source>
        <dbReference type="ARBA" id="ARBA00023136"/>
    </source>
</evidence>